<evidence type="ECO:0000313" key="3">
    <source>
        <dbReference type="Proteomes" id="UP001519460"/>
    </source>
</evidence>
<evidence type="ECO:0000313" key="2">
    <source>
        <dbReference type="EMBL" id="KAK7474246.1"/>
    </source>
</evidence>
<reference evidence="2 3" key="1">
    <citation type="journal article" date="2023" name="Sci. Data">
        <title>Genome assembly of the Korean intertidal mud-creeper Batillaria attramentaria.</title>
        <authorList>
            <person name="Patra A.K."/>
            <person name="Ho P.T."/>
            <person name="Jun S."/>
            <person name="Lee S.J."/>
            <person name="Kim Y."/>
            <person name="Won Y.J."/>
        </authorList>
    </citation>
    <scope>NUCLEOTIDE SEQUENCE [LARGE SCALE GENOMIC DNA]</scope>
    <source>
        <strain evidence="2">Wonlab-2016</strain>
    </source>
</reference>
<organism evidence="2 3">
    <name type="scientific">Batillaria attramentaria</name>
    <dbReference type="NCBI Taxonomy" id="370345"/>
    <lineage>
        <taxon>Eukaryota</taxon>
        <taxon>Metazoa</taxon>
        <taxon>Spiralia</taxon>
        <taxon>Lophotrochozoa</taxon>
        <taxon>Mollusca</taxon>
        <taxon>Gastropoda</taxon>
        <taxon>Caenogastropoda</taxon>
        <taxon>Sorbeoconcha</taxon>
        <taxon>Cerithioidea</taxon>
        <taxon>Batillariidae</taxon>
        <taxon>Batillaria</taxon>
    </lineage>
</organism>
<feature type="region of interest" description="Disordered" evidence="1">
    <location>
        <begin position="89"/>
        <end position="116"/>
    </location>
</feature>
<dbReference type="Proteomes" id="UP001519460">
    <property type="component" value="Unassembled WGS sequence"/>
</dbReference>
<comment type="caution">
    <text evidence="2">The sequence shown here is derived from an EMBL/GenBank/DDBJ whole genome shotgun (WGS) entry which is preliminary data.</text>
</comment>
<evidence type="ECO:0000256" key="1">
    <source>
        <dbReference type="SAM" id="MobiDB-lite"/>
    </source>
</evidence>
<accession>A0ABD0JHA5</accession>
<keyword evidence="3" id="KW-1185">Reference proteome</keyword>
<name>A0ABD0JHA5_9CAEN</name>
<gene>
    <name evidence="2" type="ORF">BaRGS_00034489</name>
</gene>
<dbReference type="AlphaFoldDB" id="A0ABD0JHA5"/>
<dbReference type="EMBL" id="JACVVK020000442">
    <property type="protein sequence ID" value="KAK7474246.1"/>
    <property type="molecule type" value="Genomic_DNA"/>
</dbReference>
<proteinExistence type="predicted"/>
<sequence>MIALAQNSLYSNLFVPQTTDCPPLQSTHVDCQVEEDDDTSPTECVDIVLVSDVDLDLDILDRDLFLSDTSSEEGDTLELETLYNDLAVSDTSSEEDERPDTVEQSSDDSSGRRVFGRAGEVHLLRAGDDAEGI</sequence>
<protein>
    <submittedName>
        <fullName evidence="2">Uncharacterized protein</fullName>
    </submittedName>
</protein>